<proteinExistence type="predicted"/>
<sequence length="108" mass="11874">MSPTPTGRLSQDTLTKIRDAYPGPENKAERDRAIELARLYATGSITVETVAETLAQAREQLRLEMAAARGVALAAIAAGEFEKTVAEKLGIDRMTLRDWQGKRRTRSS</sequence>
<gene>
    <name evidence="2" type="ORF">SEA_TAQUITO_39</name>
</gene>
<evidence type="ECO:0000313" key="3">
    <source>
        <dbReference type="Proteomes" id="UP000224956"/>
    </source>
</evidence>
<feature type="compositionally biased region" description="Polar residues" evidence="1">
    <location>
        <begin position="1"/>
        <end position="14"/>
    </location>
</feature>
<feature type="region of interest" description="Disordered" evidence="1">
    <location>
        <begin position="1"/>
        <end position="28"/>
    </location>
</feature>
<evidence type="ECO:0000313" key="2">
    <source>
        <dbReference type="EMBL" id="AOT23159.1"/>
    </source>
</evidence>
<dbReference type="Proteomes" id="UP000224956">
    <property type="component" value="Segment"/>
</dbReference>
<organism evidence="2 3">
    <name type="scientific">Mycobacterium phage Taquito</name>
    <dbReference type="NCBI Taxonomy" id="1897500"/>
    <lineage>
        <taxon>Viruses</taxon>
        <taxon>Duplodnaviria</taxon>
        <taxon>Heunggongvirae</taxon>
        <taxon>Uroviricota</taxon>
        <taxon>Caudoviricetes</taxon>
        <taxon>Weiservirinae</taxon>
        <taxon>Fionnbharthvirus</taxon>
        <taxon>Fionnbharthvirus taquito</taxon>
    </lineage>
</organism>
<evidence type="ECO:0000256" key="1">
    <source>
        <dbReference type="SAM" id="MobiDB-lite"/>
    </source>
</evidence>
<dbReference type="EMBL" id="KX621007">
    <property type="protein sequence ID" value="AOT23159.1"/>
    <property type="molecule type" value="Genomic_DNA"/>
</dbReference>
<protein>
    <submittedName>
        <fullName evidence="2">LamD-like</fullName>
    </submittedName>
</protein>
<accession>A0A1D8EQ42</accession>
<reference evidence="2 3" key="1">
    <citation type="submission" date="2016-07" db="EMBL/GenBank/DDBJ databases">
        <authorList>
            <person name="Henderson J.H."/>
            <person name="Agbayani G."/>
            <person name="Akanbi A."/>
            <person name="Allen L."/>
            <person name="Anton T."/>
            <person name="Bauer V."/>
            <person name="Benoit R."/>
            <person name="Bhakta Y."/>
            <person name="Binongcal M.A."/>
            <person name="Bobovsky T."/>
            <person name="Bual H."/>
            <person name="Calley B."/>
            <person name="Clark M."/>
            <person name="Conahan B."/>
            <person name="Cone E."/>
            <person name="Dardis C."/>
            <person name="Fangman M."/>
            <person name="Flatgard B."/>
            <person name="Focht K."/>
            <person name="Geraci K."/>
            <person name="Goodwin B."/>
            <person name="Hanson H."/>
            <person name="Hunt G."/>
            <person name="Hutton S."/>
            <person name="Illback M."/>
            <person name="Jamsa A."/>
            <person name="Konzek B."/>
            <person name="Kraus A."/>
            <person name="Kuenzi M."/>
            <person name="Laird K."/>
            <person name="Lieb M."/>
            <person name="MacKenzie A."/>
            <person name="Maurer K."/>
            <person name="Miera M."/>
            <person name="Mishler B."/>
            <person name="Naughton C."/>
            <person name="Nease R."/>
            <person name="Nelson B."/>
            <person name="Nigg N."/>
            <person name="O'Sullivan K."/>
            <person name="Orion I."/>
            <person name="Peterson C."/>
            <person name="Peterson S."/>
            <person name="Roletto M."/>
            <person name="Rush L."/>
            <person name="Schlatter T."/>
            <person name="Seidl R."/>
            <person name="Sevy E."/>
            <person name="Sonderby V."/>
            <person name="Souers H."/>
            <person name="Syvertson H."/>
            <person name="Taggard K."/>
            <person name="Takasugi J."/>
            <person name="Tietge S."/>
            <person name="Vasquez C."/>
            <person name="Velasco R."/>
            <person name="Virk M."/>
            <person name="Vologdin S."/>
            <person name="Wing S."/>
            <person name="Winslow J."/>
            <person name="Young E."/>
            <person name="Cunanan N."/>
            <person name="Dasiuk E."/>
            <person name="Fudge K."/>
            <person name="Murphy A."/>
            <person name="Poxleitner M.K."/>
            <person name="Ettinger A.-S.H."/>
            <person name="Anders K.R."/>
            <person name="Schaff J.E."/>
            <person name="Dashiell C.L."/>
            <person name="Macialek J.A."/>
            <person name="Braun M.A."/>
            <person name="Delesalle V.A."/>
            <person name="Hughes L.E."/>
            <person name="Ware V.C."/>
            <person name="Bradley K.W."/>
            <person name="Barker L.P."/>
            <person name="Asai D.J."/>
            <person name="Bowman C.A."/>
            <person name="Russell D.A."/>
            <person name="Pope W.H."/>
            <person name="Jacobs-Sera D."/>
            <person name="Hendrix R.W."/>
            <person name="Hatfull G.F."/>
        </authorList>
    </citation>
    <scope>NUCLEOTIDE SEQUENCE [LARGE SCALE GENOMIC DNA]</scope>
</reference>
<name>A0A1D8EQ42_9CAUD</name>
<keyword evidence="3" id="KW-1185">Reference proteome</keyword>